<dbReference type="EMBL" id="JACXAI010000004">
    <property type="protein sequence ID" value="MBD1379564.1"/>
    <property type="molecule type" value="Genomic_DNA"/>
</dbReference>
<name>A0A926S007_9BACI</name>
<reference evidence="6" key="1">
    <citation type="submission" date="2020-09" db="EMBL/GenBank/DDBJ databases">
        <title>A novel bacterium of genus Bacillus, isolated from South China Sea.</title>
        <authorList>
            <person name="Huang H."/>
            <person name="Mo K."/>
            <person name="Hu Y."/>
        </authorList>
    </citation>
    <scope>NUCLEOTIDE SEQUENCE</scope>
    <source>
        <strain evidence="6">IB182487</strain>
    </source>
</reference>
<comment type="caution">
    <text evidence="6">The sequence shown here is derived from an EMBL/GenBank/DDBJ whole genome shotgun (WGS) entry which is preliminary data.</text>
</comment>
<keyword evidence="2" id="KW-0813">Transport</keyword>
<dbReference type="InterPro" id="IPR003593">
    <property type="entry name" value="AAA+_ATPase"/>
</dbReference>
<dbReference type="RefSeq" id="WP_191156337.1">
    <property type="nucleotide sequence ID" value="NZ_JACXAI010000004.1"/>
</dbReference>
<organism evidence="6 7">
    <name type="scientific">Metabacillus arenae</name>
    <dbReference type="NCBI Taxonomy" id="2771434"/>
    <lineage>
        <taxon>Bacteria</taxon>
        <taxon>Bacillati</taxon>
        <taxon>Bacillota</taxon>
        <taxon>Bacilli</taxon>
        <taxon>Bacillales</taxon>
        <taxon>Bacillaceae</taxon>
        <taxon>Metabacillus</taxon>
    </lineage>
</organism>
<dbReference type="AlphaFoldDB" id="A0A926S007"/>
<accession>A0A926S007</accession>
<dbReference type="InterPro" id="IPR003439">
    <property type="entry name" value="ABC_transporter-like_ATP-bd"/>
</dbReference>
<evidence type="ECO:0000259" key="5">
    <source>
        <dbReference type="PROSITE" id="PS50893"/>
    </source>
</evidence>
<evidence type="ECO:0000256" key="3">
    <source>
        <dbReference type="ARBA" id="ARBA00022741"/>
    </source>
</evidence>
<protein>
    <submittedName>
        <fullName evidence="6">ABC transporter ATP-binding protein</fullName>
    </submittedName>
</protein>
<dbReference type="Pfam" id="PF00005">
    <property type="entry name" value="ABC_tran"/>
    <property type="match status" value="1"/>
</dbReference>
<dbReference type="PANTHER" id="PTHR43335:SF4">
    <property type="entry name" value="ABC TRANSPORTER, ATP-BINDING PROTEIN"/>
    <property type="match status" value="1"/>
</dbReference>
<keyword evidence="4 6" id="KW-0067">ATP-binding</keyword>
<evidence type="ECO:0000313" key="6">
    <source>
        <dbReference type="EMBL" id="MBD1379564.1"/>
    </source>
</evidence>
<dbReference type="InterPro" id="IPR017871">
    <property type="entry name" value="ABC_transporter-like_CS"/>
</dbReference>
<dbReference type="PROSITE" id="PS00211">
    <property type="entry name" value="ABC_TRANSPORTER_1"/>
    <property type="match status" value="1"/>
</dbReference>
<evidence type="ECO:0000313" key="7">
    <source>
        <dbReference type="Proteomes" id="UP000626844"/>
    </source>
</evidence>
<dbReference type="Proteomes" id="UP000626844">
    <property type="component" value="Unassembled WGS sequence"/>
</dbReference>
<keyword evidence="7" id="KW-1185">Reference proteome</keyword>
<dbReference type="Gene3D" id="3.40.50.300">
    <property type="entry name" value="P-loop containing nucleotide triphosphate hydrolases"/>
    <property type="match status" value="1"/>
</dbReference>
<dbReference type="SUPFAM" id="SSF52540">
    <property type="entry name" value="P-loop containing nucleoside triphosphate hydrolases"/>
    <property type="match status" value="1"/>
</dbReference>
<proteinExistence type="inferred from homology"/>
<evidence type="ECO:0000256" key="1">
    <source>
        <dbReference type="ARBA" id="ARBA00005417"/>
    </source>
</evidence>
<keyword evidence="3" id="KW-0547">Nucleotide-binding</keyword>
<evidence type="ECO:0000256" key="2">
    <source>
        <dbReference type="ARBA" id="ARBA00022448"/>
    </source>
</evidence>
<dbReference type="PROSITE" id="PS50893">
    <property type="entry name" value="ABC_TRANSPORTER_2"/>
    <property type="match status" value="1"/>
</dbReference>
<comment type="similarity">
    <text evidence="1">Belongs to the ABC transporter superfamily.</text>
</comment>
<feature type="domain" description="ABC transporter" evidence="5">
    <location>
        <begin position="6"/>
        <end position="234"/>
    </location>
</feature>
<dbReference type="PANTHER" id="PTHR43335">
    <property type="entry name" value="ABC TRANSPORTER, ATP-BINDING PROTEIN"/>
    <property type="match status" value="1"/>
</dbReference>
<sequence length="305" mass="34048">MENDILYIKNATKRIGSNVILDQVNFQVKKGEIFGLLGPNGSGKTTLIRAVVGLVQLTKGEVEISGINLKSHYEEAISHVGAIVENPEFYPYLTGYQNLVHFANMHGNITKERISRVIELVNLSDSIDDKVQTYSLGMRQRLGIAQAILHEPSLLILDEPTNGLDPAGMKELRTYLKKLSKEGNVSIIIASHLLKEVEELCDRVAIIQDGKILAVKPVREFEETALLSVYFELDRPKEGLKVVKDKMKLEISAEKDGFFMQLTKDEIPEVNRLLVQEGINVYKINSSSQSLEDMFLEVTGGTLHA</sequence>
<dbReference type="InterPro" id="IPR027417">
    <property type="entry name" value="P-loop_NTPase"/>
</dbReference>
<evidence type="ECO:0000256" key="4">
    <source>
        <dbReference type="ARBA" id="ARBA00022840"/>
    </source>
</evidence>
<dbReference type="SMART" id="SM00382">
    <property type="entry name" value="AAA"/>
    <property type="match status" value="1"/>
</dbReference>
<dbReference type="GO" id="GO:0016887">
    <property type="term" value="F:ATP hydrolysis activity"/>
    <property type="evidence" value="ECO:0007669"/>
    <property type="project" value="InterPro"/>
</dbReference>
<gene>
    <name evidence="6" type="ORF">IC621_04920</name>
</gene>
<dbReference type="GO" id="GO:0005524">
    <property type="term" value="F:ATP binding"/>
    <property type="evidence" value="ECO:0007669"/>
    <property type="project" value="UniProtKB-KW"/>
</dbReference>